<comment type="similarity">
    <text evidence="1">Belongs to the dUTPase family.</text>
</comment>
<dbReference type="Gene3D" id="2.70.40.10">
    <property type="match status" value="1"/>
</dbReference>
<protein>
    <recommendedName>
        <fullName evidence="2">dUTP diphosphatase</fullName>
        <ecNumber evidence="2">3.6.1.23</ecNumber>
    </recommendedName>
</protein>
<dbReference type="Pfam" id="PF00692">
    <property type="entry name" value="dUTPase"/>
    <property type="match status" value="1"/>
</dbReference>
<name>N2AN46_9FIRM</name>
<dbReference type="HOGENOM" id="CLU_068508_1_2_9"/>
<dbReference type="InterPro" id="IPR033704">
    <property type="entry name" value="dUTPase_trimeric"/>
</dbReference>
<accession>N2AN46</accession>
<dbReference type="EC" id="3.6.1.23" evidence="2"/>
<keyword evidence="4" id="KW-0546">Nucleotide metabolism</keyword>
<dbReference type="eggNOG" id="COG0756">
    <property type="taxonomic scope" value="Bacteria"/>
</dbReference>
<reference evidence="7 8" key="1">
    <citation type="journal article" date="2014" name="Genome Announc.">
        <title>Draft genome sequences of the altered schaedler flora, a defined bacterial community from gnotobiotic mice.</title>
        <authorList>
            <person name="Wannemuehler M.J."/>
            <person name="Overstreet A.M."/>
            <person name="Ward D.V."/>
            <person name="Phillips G.J."/>
        </authorList>
    </citation>
    <scope>NUCLEOTIDE SEQUENCE [LARGE SCALE GENOMIC DNA]</scope>
    <source>
        <strain evidence="7 8">ASF492</strain>
    </source>
</reference>
<evidence type="ECO:0000256" key="3">
    <source>
        <dbReference type="ARBA" id="ARBA00022801"/>
    </source>
</evidence>
<dbReference type="GO" id="GO:0000287">
    <property type="term" value="F:magnesium ion binding"/>
    <property type="evidence" value="ECO:0007669"/>
    <property type="project" value="InterPro"/>
</dbReference>
<proteinExistence type="inferred from homology"/>
<dbReference type="EMBL" id="AQFT01000069">
    <property type="protein sequence ID" value="EMZ27475.1"/>
    <property type="molecule type" value="Genomic_DNA"/>
</dbReference>
<evidence type="ECO:0000256" key="4">
    <source>
        <dbReference type="ARBA" id="ARBA00023080"/>
    </source>
</evidence>
<dbReference type="STRING" id="1235802.C823_02304"/>
<dbReference type="PATRIC" id="fig|1235802.3.peg.2441"/>
<gene>
    <name evidence="7" type="ORF">C823_02304</name>
</gene>
<organism evidence="7 8">
    <name type="scientific">Eubacterium plexicaudatum ASF492</name>
    <dbReference type="NCBI Taxonomy" id="1235802"/>
    <lineage>
        <taxon>Bacteria</taxon>
        <taxon>Bacillati</taxon>
        <taxon>Bacillota</taxon>
        <taxon>Clostridia</taxon>
        <taxon>Eubacteriales</taxon>
        <taxon>Eubacteriaceae</taxon>
        <taxon>Eubacterium</taxon>
    </lineage>
</organism>
<dbReference type="AlphaFoldDB" id="N2AN46"/>
<dbReference type="InterPro" id="IPR036157">
    <property type="entry name" value="dUTPase-like_sf"/>
</dbReference>
<dbReference type="PANTHER" id="PTHR11241">
    <property type="entry name" value="DEOXYURIDINE 5'-TRIPHOSPHATE NUCLEOTIDOHYDROLASE"/>
    <property type="match status" value="1"/>
</dbReference>
<evidence type="ECO:0000259" key="6">
    <source>
        <dbReference type="Pfam" id="PF00692"/>
    </source>
</evidence>
<keyword evidence="8" id="KW-1185">Reference proteome</keyword>
<keyword evidence="3" id="KW-0378">Hydrolase</keyword>
<evidence type="ECO:0000256" key="5">
    <source>
        <dbReference type="ARBA" id="ARBA00047686"/>
    </source>
</evidence>
<dbReference type="Proteomes" id="UP000012589">
    <property type="component" value="Unassembled WGS sequence"/>
</dbReference>
<dbReference type="InterPro" id="IPR029054">
    <property type="entry name" value="dUTPase-like"/>
</dbReference>
<dbReference type="GO" id="GO:0046081">
    <property type="term" value="P:dUTP catabolic process"/>
    <property type="evidence" value="ECO:0007669"/>
    <property type="project" value="InterPro"/>
</dbReference>
<comment type="caution">
    <text evidence="7">The sequence shown here is derived from an EMBL/GenBank/DDBJ whole genome shotgun (WGS) entry which is preliminary data.</text>
</comment>
<dbReference type="GO" id="GO:0006226">
    <property type="term" value="P:dUMP biosynthetic process"/>
    <property type="evidence" value="ECO:0007669"/>
    <property type="project" value="InterPro"/>
</dbReference>
<evidence type="ECO:0000313" key="7">
    <source>
        <dbReference type="EMBL" id="EMZ27475.1"/>
    </source>
</evidence>
<dbReference type="InterPro" id="IPR008181">
    <property type="entry name" value="dUTPase"/>
</dbReference>
<dbReference type="CDD" id="cd07557">
    <property type="entry name" value="trimeric_dUTPase"/>
    <property type="match status" value="1"/>
</dbReference>
<comment type="catalytic activity">
    <reaction evidence="5">
        <text>dUTP + H2O = dUMP + diphosphate + H(+)</text>
        <dbReference type="Rhea" id="RHEA:10248"/>
        <dbReference type="ChEBI" id="CHEBI:15377"/>
        <dbReference type="ChEBI" id="CHEBI:15378"/>
        <dbReference type="ChEBI" id="CHEBI:33019"/>
        <dbReference type="ChEBI" id="CHEBI:61555"/>
        <dbReference type="ChEBI" id="CHEBI:246422"/>
        <dbReference type="EC" id="3.6.1.23"/>
    </reaction>
</comment>
<evidence type="ECO:0000256" key="1">
    <source>
        <dbReference type="ARBA" id="ARBA00006581"/>
    </source>
</evidence>
<dbReference type="PANTHER" id="PTHR11241:SF0">
    <property type="entry name" value="DEOXYURIDINE 5'-TRIPHOSPHATE NUCLEOTIDOHYDROLASE"/>
    <property type="match status" value="1"/>
</dbReference>
<dbReference type="SUPFAM" id="SSF51283">
    <property type="entry name" value="dUTPase-like"/>
    <property type="match status" value="1"/>
</dbReference>
<evidence type="ECO:0000313" key="8">
    <source>
        <dbReference type="Proteomes" id="UP000012589"/>
    </source>
</evidence>
<sequence>MEQQVLKIKYHSKEIEKLTYIAGKSDWIDLRSAQNVTLKKGEFRLISLGISIQLPKGYEAVIVPRSSTFKNFGIIQTNHMGVIDESYCGDEDLWMMPVLAVRDTQVRVNDRICQFRIQKHQPHILFEETDSLHNPNRGGFGSTGKQ</sequence>
<dbReference type="GO" id="GO:0004170">
    <property type="term" value="F:dUTP diphosphatase activity"/>
    <property type="evidence" value="ECO:0007669"/>
    <property type="project" value="UniProtKB-EC"/>
</dbReference>
<feature type="domain" description="dUTPase-like" evidence="6">
    <location>
        <begin position="29"/>
        <end position="144"/>
    </location>
</feature>
<evidence type="ECO:0000256" key="2">
    <source>
        <dbReference type="ARBA" id="ARBA00012379"/>
    </source>
</evidence>
<dbReference type="OrthoDB" id="9809956at2"/>